<feature type="compositionally biased region" description="Basic residues" evidence="1">
    <location>
        <begin position="14"/>
        <end position="24"/>
    </location>
</feature>
<gene>
    <name evidence="2" type="ORF">U9M48_036515</name>
</gene>
<dbReference type="AlphaFoldDB" id="A0AAQ3UJC7"/>
<feature type="region of interest" description="Disordered" evidence="1">
    <location>
        <begin position="732"/>
        <end position="791"/>
    </location>
</feature>
<feature type="region of interest" description="Disordered" evidence="1">
    <location>
        <begin position="1"/>
        <end position="24"/>
    </location>
</feature>
<feature type="compositionally biased region" description="Basic and acidic residues" evidence="1">
    <location>
        <begin position="78"/>
        <end position="109"/>
    </location>
</feature>
<keyword evidence="3" id="KW-1185">Reference proteome</keyword>
<dbReference type="Proteomes" id="UP001341281">
    <property type="component" value="Chromosome 08"/>
</dbReference>
<proteinExistence type="predicted"/>
<evidence type="ECO:0000313" key="2">
    <source>
        <dbReference type="EMBL" id="WVZ90189.1"/>
    </source>
</evidence>
<feature type="compositionally biased region" description="Polar residues" evidence="1">
    <location>
        <begin position="769"/>
        <end position="791"/>
    </location>
</feature>
<evidence type="ECO:0000313" key="3">
    <source>
        <dbReference type="Proteomes" id="UP001341281"/>
    </source>
</evidence>
<feature type="region of interest" description="Disordered" evidence="1">
    <location>
        <begin position="808"/>
        <end position="830"/>
    </location>
</feature>
<protein>
    <submittedName>
        <fullName evidence="2">Uncharacterized protein</fullName>
    </submittedName>
</protein>
<feature type="region of interest" description="Disordered" evidence="1">
    <location>
        <begin position="78"/>
        <end position="115"/>
    </location>
</feature>
<dbReference type="EMBL" id="CP144752">
    <property type="protein sequence ID" value="WVZ90189.1"/>
    <property type="molecule type" value="Genomic_DNA"/>
</dbReference>
<reference evidence="2 3" key="1">
    <citation type="submission" date="2024-02" db="EMBL/GenBank/DDBJ databases">
        <title>High-quality chromosome-scale genome assembly of Pensacola bahiagrass (Paspalum notatum Flugge var. saurae).</title>
        <authorList>
            <person name="Vega J.M."/>
            <person name="Podio M."/>
            <person name="Orjuela J."/>
            <person name="Siena L.A."/>
            <person name="Pessino S.C."/>
            <person name="Combes M.C."/>
            <person name="Mariac C."/>
            <person name="Albertini E."/>
            <person name="Pupilli F."/>
            <person name="Ortiz J.P.A."/>
            <person name="Leblanc O."/>
        </authorList>
    </citation>
    <scope>NUCLEOTIDE SEQUENCE [LARGE SCALE GENOMIC DNA]</scope>
    <source>
        <strain evidence="2">R1</strain>
        <tissue evidence="2">Leaf</tissue>
    </source>
</reference>
<organism evidence="2 3">
    <name type="scientific">Paspalum notatum var. saurae</name>
    <dbReference type="NCBI Taxonomy" id="547442"/>
    <lineage>
        <taxon>Eukaryota</taxon>
        <taxon>Viridiplantae</taxon>
        <taxon>Streptophyta</taxon>
        <taxon>Embryophyta</taxon>
        <taxon>Tracheophyta</taxon>
        <taxon>Spermatophyta</taxon>
        <taxon>Magnoliopsida</taxon>
        <taxon>Liliopsida</taxon>
        <taxon>Poales</taxon>
        <taxon>Poaceae</taxon>
        <taxon>PACMAD clade</taxon>
        <taxon>Panicoideae</taxon>
        <taxon>Andropogonodae</taxon>
        <taxon>Paspaleae</taxon>
        <taxon>Paspalinae</taxon>
        <taxon>Paspalum</taxon>
    </lineage>
</organism>
<accession>A0AAQ3UJC7</accession>
<name>A0AAQ3UJC7_PASNO</name>
<sequence>MLNTNERQQDRIKVSNHHSCKSMAQHRRLNGELDLDWERHRRVAVLDEHGADAGGHDGVGGPLDDAEGAAHVERELLGDRAPRRHEHSPERGHLLDGRLGDLGRRDGVHQHGVGAAPAPAVDHAHVEAHGLRARVLVHVDRLAGRRRGPRRGQRAGAVAEALAVAAGDGHGHGGAVAAGLVEELGVAQAVAEGVEHLRPGVELVRPPGVPVLRHRPQLHGRHGDLLDVLREKKKNLKWIITRIVSSEYDVGDGVAAFTAGVPCPEDGADLGVVVREGHVEAAAGQEHQDDGVGRRGGGAEDLLRLVLGQEEVLPVVTLLLDVQVDAADVDGCLGSVRDLDVLADALPRRHVPAGRPRVGSVHDALGRPGVRAAQGDGAGLAGVQRQQAAVVLEEHDALPGAVEGEAPVLVGADVRLVEPRVPRDAVEVAGAHERHELVPERGVDVGLAHLALRDGGEAEVAEEVADHPPAAVGLVHLPALPAVEVEPGPDGGGAGLGAGEVEPPDVLGDDLHGVAVGDDVAVEAPVAADGLRQEARVGAGGHPVDEVEGAHDGAGVALADAHLEGAQEGLGHVALRDARVVVEARVVAPAVQVVGRVVLAAGGGLDGARVGVAAGDGDGARHVLHAAHEVDGVAAHHVGVLAGGLQRAPPPRVAHHVDYVSPPLPRLYMARASVDTASPMAFQSVSLKDAALLMTLAKTVALLTAARPEWLAAPTSSKSVAGPVLATPCSASAHHRYGGSPTRGAPAERSPRLPTFSSTVIQPMRSRTRSAYGSDASQYGNDDMSSPSSANRVASHTLVYTLPPVAVAATVRGGEEEEEAGGRRHRSRRV</sequence>
<evidence type="ECO:0000256" key="1">
    <source>
        <dbReference type="SAM" id="MobiDB-lite"/>
    </source>
</evidence>